<dbReference type="RefSeq" id="WP_058623689.1">
    <property type="nucleotide sequence ID" value="NZ_LDRT01000051.1"/>
</dbReference>
<reference evidence="1 2" key="1">
    <citation type="journal article" date="2016" name="Front. Microbiol.">
        <title>Genomic Resource of Rice Seed Associated Bacteria.</title>
        <authorList>
            <person name="Midha S."/>
            <person name="Bansal K."/>
            <person name="Sharma S."/>
            <person name="Kumar N."/>
            <person name="Patil P.P."/>
            <person name="Chaudhry V."/>
            <person name="Patil P.B."/>
        </authorList>
    </citation>
    <scope>NUCLEOTIDE SEQUENCE [LARGE SCALE GENOMIC DNA]</scope>
    <source>
        <strain evidence="1 2">NS220</strain>
    </source>
</reference>
<name>A0A147EXB2_MICTE</name>
<evidence type="ECO:0000313" key="1">
    <source>
        <dbReference type="EMBL" id="KTR94578.1"/>
    </source>
</evidence>
<dbReference type="PATRIC" id="fig|2033.6.peg.2850"/>
<dbReference type="OrthoDB" id="5079415at2"/>
<gene>
    <name evidence="1" type="ORF">NS220_08785</name>
</gene>
<proteinExistence type="predicted"/>
<evidence type="ECO:0000313" key="2">
    <source>
        <dbReference type="Proteomes" id="UP000075025"/>
    </source>
</evidence>
<sequence>MTRDADIEMDADTGQVIVSLSVSTAVRVDELERYLRDPPVSPFIYDLGTVKFDEPAWEARAGKLNTTIHELVDRLESVPRAVLHAPESFVRLFMTLPSGAETLHAGTVKRLAEVNATVWIDA</sequence>
<dbReference type="Proteomes" id="UP000075025">
    <property type="component" value="Unassembled WGS sequence"/>
</dbReference>
<protein>
    <submittedName>
        <fullName evidence="1">Uncharacterized protein</fullName>
    </submittedName>
</protein>
<organism evidence="1 2">
    <name type="scientific">Microbacterium testaceum</name>
    <name type="common">Aureobacterium testaceum</name>
    <name type="synonym">Brevibacterium testaceum</name>
    <dbReference type="NCBI Taxonomy" id="2033"/>
    <lineage>
        <taxon>Bacteria</taxon>
        <taxon>Bacillati</taxon>
        <taxon>Actinomycetota</taxon>
        <taxon>Actinomycetes</taxon>
        <taxon>Micrococcales</taxon>
        <taxon>Microbacteriaceae</taxon>
        <taxon>Microbacterium</taxon>
    </lineage>
</organism>
<dbReference type="EMBL" id="LDRT01000051">
    <property type="protein sequence ID" value="KTR94578.1"/>
    <property type="molecule type" value="Genomic_DNA"/>
</dbReference>
<dbReference type="AlphaFoldDB" id="A0A147EXB2"/>
<comment type="caution">
    <text evidence="1">The sequence shown here is derived from an EMBL/GenBank/DDBJ whole genome shotgun (WGS) entry which is preliminary data.</text>
</comment>
<accession>A0A147EXB2</accession>